<dbReference type="PROSITE" id="PS50240">
    <property type="entry name" value="TRYPSIN_DOM"/>
    <property type="match status" value="2"/>
</dbReference>
<dbReference type="InterPro" id="IPR002172">
    <property type="entry name" value="LDrepeatLR_classA_rpt"/>
</dbReference>
<dbReference type="SMART" id="SM00020">
    <property type="entry name" value="Tryp_SPc"/>
    <property type="match status" value="2"/>
</dbReference>
<dbReference type="SMART" id="SM00192">
    <property type="entry name" value="LDLa"/>
    <property type="match status" value="2"/>
</dbReference>
<dbReference type="CDD" id="cd00190">
    <property type="entry name" value="Tryp_SPc"/>
    <property type="match status" value="2"/>
</dbReference>
<dbReference type="PRINTS" id="PR00722">
    <property type="entry name" value="CHYMOTRYPSIN"/>
</dbReference>
<dbReference type="Gene3D" id="2.10.70.10">
    <property type="entry name" value="Complement Module, domain 1"/>
    <property type="match status" value="2"/>
</dbReference>
<feature type="disulfide bond" evidence="2">
    <location>
        <begin position="523"/>
        <end position="541"/>
    </location>
</feature>
<feature type="domain" description="Peptidase S1" evidence="5">
    <location>
        <begin position="221"/>
        <end position="492"/>
    </location>
</feature>
<dbReference type="AlphaFoldDB" id="A0A0N1I6Q2"/>
<evidence type="ECO:0000256" key="1">
    <source>
        <dbReference type="ARBA" id="ARBA00023157"/>
    </source>
</evidence>
<dbReference type="Gene3D" id="2.40.10.10">
    <property type="entry name" value="Trypsin-like serine proteases"/>
    <property type="match status" value="3"/>
</dbReference>
<dbReference type="Proteomes" id="UP000053240">
    <property type="component" value="Unassembled WGS sequence"/>
</dbReference>
<feature type="disulfide bond" evidence="3">
    <location>
        <begin position="618"/>
        <end position="645"/>
    </location>
</feature>
<dbReference type="PANTHER" id="PTHR24252:SF7">
    <property type="entry name" value="HYALIN"/>
    <property type="match status" value="1"/>
</dbReference>
<feature type="domain" description="Sushi" evidence="6">
    <location>
        <begin position="584"/>
        <end position="647"/>
    </location>
</feature>
<dbReference type="SUPFAM" id="SSF57424">
    <property type="entry name" value="LDL receptor-like module"/>
    <property type="match status" value="2"/>
</dbReference>
<proteinExistence type="predicted"/>
<keyword evidence="8" id="KW-1185">Reference proteome</keyword>
<reference evidence="7 8" key="1">
    <citation type="journal article" date="2015" name="Nat. Commun.">
        <title>Outbred genome sequencing and CRISPR/Cas9 gene editing in butterflies.</title>
        <authorList>
            <person name="Li X."/>
            <person name="Fan D."/>
            <person name="Zhang W."/>
            <person name="Liu G."/>
            <person name="Zhang L."/>
            <person name="Zhao L."/>
            <person name="Fang X."/>
            <person name="Chen L."/>
            <person name="Dong Y."/>
            <person name="Chen Y."/>
            <person name="Ding Y."/>
            <person name="Zhao R."/>
            <person name="Feng M."/>
            <person name="Zhu Y."/>
            <person name="Feng Y."/>
            <person name="Jiang X."/>
            <person name="Zhu D."/>
            <person name="Xiang H."/>
            <person name="Feng X."/>
            <person name="Li S."/>
            <person name="Wang J."/>
            <person name="Zhang G."/>
            <person name="Kronforst M.R."/>
            <person name="Wang W."/>
        </authorList>
    </citation>
    <scope>NUCLEOTIDE SEQUENCE [LARGE SCALE GENOMIC DNA]</scope>
    <source>
        <strain evidence="7">Ya'a_city_454_Pm</strain>
        <tissue evidence="7">Whole body</tissue>
    </source>
</reference>
<evidence type="ECO:0000256" key="2">
    <source>
        <dbReference type="PROSITE-ProRule" id="PRU00124"/>
    </source>
</evidence>
<dbReference type="PANTHER" id="PTHR24252">
    <property type="entry name" value="ACROSIN-RELATED"/>
    <property type="match status" value="1"/>
</dbReference>
<evidence type="ECO:0000259" key="6">
    <source>
        <dbReference type="PROSITE" id="PS50923"/>
    </source>
</evidence>
<dbReference type="PROSITE" id="PS50923">
    <property type="entry name" value="SUSHI"/>
    <property type="match status" value="3"/>
</dbReference>
<evidence type="ECO:0000256" key="3">
    <source>
        <dbReference type="PROSITE-ProRule" id="PRU00302"/>
    </source>
</evidence>
<sequence length="990" mass="110587">MSIYLRKLRDMDIYDLQHSFRSQMGNTTGLVNGNSKWLCHDNTSIQIALRCNGQVDCPDGSDETAGMCASTQINMAQNTFFCVLPEYPEHGTYTVEGMPDAKAGMKVLSLRMTVKCDPGFLLQGSETVTCNAGEWSSKIPQCSRECTLKPLLQSPSVEYWCEAPDSGERSAPCEERQPTGSVVRPACKAPFYYSPVSLPLMHCIDGNWDYVPNCVQQCGILAPGKEKISAVPYNVTKGELPWYATIYTKRTKPYSALCGGTIVSPTTIISVAHCFWSETQTLPSSNYVVAVGNLYRTWNHKRDTDVQKIPVKRIKIPISFRGVINNYQDDIAVVILSEPIVYTRNILPVCLDFDPNFNSLQLEPGALGKVGGFGLVDTGATRPPPTLKSIDLPYIDITLCIRYAPIQFRECITWDKICAAYSYGTDVCEGDSGGGLVFPETEKQVTRYYLRGILSISPVPAQANEKRVCHKIAVITFTELIRHERFIRENIEIAMPQYKDDDNIKKPDGGDSTVLRNVDEFGCKSGECDDAASICDGKRDCNDGSDESDDACTDDTRAQKSTTTTERSTTKNLTHINNDLATVDKCIMPSQPENGVYHVVGCEKKDNKVTFVKLEYSCYKRFAMLEDPTVYCSYGIWSGARFPQCLQTCYLDRHESMNYDCVINGTELTRPCKDFEVEGTVIKPSCKKPNYFTPMELPYMFCRKGQWSSLPTCVPECGKLTPKCAVLVLGGETAKFGDVPWHAGIYHKSCVNGTHVQICGGSLISNSVILSAAHCFWDERENCLHSVKRYSVAVGKLHRDWDDPDDEQIAQKSDVKKIVIPDDYFGNQQNYDYDIAIVIVSGTFQYKTYVRPVCLDFVQSQLYPGAVGMAAGWGLTTGNRGSESPELRIVNMTFVSKSKCRNETLFQYRPFLTHDKFCAGDKEGIALCRGDSGGGLAFPETVFNTVRFYIHGIASTKPPSKDINLCNTDTFTMFTNIYWYQNLIKTYWFT</sequence>
<evidence type="ECO:0000313" key="7">
    <source>
        <dbReference type="EMBL" id="KPJ12638.1"/>
    </source>
</evidence>
<dbReference type="Pfam" id="PF00089">
    <property type="entry name" value="Trypsin"/>
    <property type="match status" value="2"/>
</dbReference>
<protein>
    <submittedName>
        <fullName evidence="7">Coagulation factor X</fullName>
    </submittedName>
</protein>
<dbReference type="InterPro" id="IPR036055">
    <property type="entry name" value="LDL_receptor-like_sf"/>
</dbReference>
<comment type="caution">
    <text evidence="3">Lacks conserved residue(s) required for the propagation of feature annotation.</text>
</comment>
<accession>A0A0N1I6Q2</accession>
<dbReference type="InterPro" id="IPR009003">
    <property type="entry name" value="Peptidase_S1_PA"/>
</dbReference>
<dbReference type="GO" id="GO:0006508">
    <property type="term" value="P:proteolysis"/>
    <property type="evidence" value="ECO:0007669"/>
    <property type="project" value="InterPro"/>
</dbReference>
<feature type="region of interest" description="Disordered" evidence="4">
    <location>
        <begin position="541"/>
        <end position="569"/>
    </location>
</feature>
<evidence type="ECO:0000259" key="5">
    <source>
        <dbReference type="PROSITE" id="PS50240"/>
    </source>
</evidence>
<dbReference type="SMART" id="SM00032">
    <property type="entry name" value="CCP"/>
    <property type="match status" value="3"/>
</dbReference>
<dbReference type="EMBL" id="KQ460735">
    <property type="protein sequence ID" value="KPJ12638.1"/>
    <property type="molecule type" value="Genomic_DNA"/>
</dbReference>
<feature type="compositionally biased region" description="Acidic residues" evidence="4">
    <location>
        <begin position="543"/>
        <end position="553"/>
    </location>
</feature>
<dbReference type="InterPro" id="IPR001314">
    <property type="entry name" value="Peptidase_S1A"/>
</dbReference>
<feature type="domain" description="Peptidase S1" evidence="5">
    <location>
        <begin position="728"/>
        <end position="990"/>
    </location>
</feature>
<keyword evidence="1 3" id="KW-1015">Disulfide bond</keyword>
<dbReference type="InterPro" id="IPR000436">
    <property type="entry name" value="Sushi_SCR_CCP_dom"/>
</dbReference>
<dbReference type="Gene3D" id="4.10.400.10">
    <property type="entry name" value="Low-density Lipoprotein Receptor"/>
    <property type="match status" value="2"/>
</dbReference>
<dbReference type="FunCoup" id="A0A0N1I6Q2">
    <property type="interactions" value="59"/>
</dbReference>
<dbReference type="InterPro" id="IPR018114">
    <property type="entry name" value="TRYPSIN_HIS"/>
</dbReference>
<dbReference type="SUPFAM" id="SSF57535">
    <property type="entry name" value="Complement control module/SCR domain"/>
    <property type="match status" value="2"/>
</dbReference>
<dbReference type="STRING" id="76193.A0A0N1I6Q2"/>
<evidence type="ECO:0000313" key="8">
    <source>
        <dbReference type="Proteomes" id="UP000053240"/>
    </source>
</evidence>
<feature type="domain" description="Sushi" evidence="6">
    <location>
        <begin position="159"/>
        <end position="216"/>
    </location>
</feature>
<dbReference type="InterPro" id="IPR043504">
    <property type="entry name" value="Peptidase_S1_PA_chymotrypsin"/>
</dbReference>
<dbReference type="SUPFAM" id="SSF50494">
    <property type="entry name" value="Trypsin-like serine proteases"/>
    <property type="match status" value="2"/>
</dbReference>
<dbReference type="InParanoid" id="A0A0N1I6Q2"/>
<dbReference type="PROSITE" id="PS50068">
    <property type="entry name" value="LDLRA_2"/>
    <property type="match status" value="1"/>
</dbReference>
<dbReference type="CDD" id="cd00033">
    <property type="entry name" value="CCP"/>
    <property type="match status" value="1"/>
</dbReference>
<dbReference type="InterPro" id="IPR035976">
    <property type="entry name" value="Sushi/SCR/CCP_sf"/>
</dbReference>
<feature type="disulfide bond" evidence="3">
    <location>
        <begin position="187"/>
        <end position="214"/>
    </location>
</feature>
<name>A0A0N1I6Q2_PAPMA</name>
<feature type="domain" description="Sushi" evidence="6">
    <location>
        <begin position="80"/>
        <end position="144"/>
    </location>
</feature>
<evidence type="ECO:0000256" key="4">
    <source>
        <dbReference type="SAM" id="MobiDB-lite"/>
    </source>
</evidence>
<gene>
    <name evidence="7" type="ORF">RR48_02177</name>
</gene>
<dbReference type="Pfam" id="PF00057">
    <property type="entry name" value="Ldl_recept_a"/>
    <property type="match status" value="1"/>
</dbReference>
<dbReference type="InterPro" id="IPR001254">
    <property type="entry name" value="Trypsin_dom"/>
</dbReference>
<dbReference type="GO" id="GO:0004252">
    <property type="term" value="F:serine-type endopeptidase activity"/>
    <property type="evidence" value="ECO:0007669"/>
    <property type="project" value="InterPro"/>
</dbReference>
<dbReference type="CDD" id="cd00112">
    <property type="entry name" value="LDLa"/>
    <property type="match status" value="2"/>
</dbReference>
<organism evidence="7 8">
    <name type="scientific">Papilio machaon</name>
    <name type="common">Old World swallowtail butterfly</name>
    <dbReference type="NCBI Taxonomy" id="76193"/>
    <lineage>
        <taxon>Eukaryota</taxon>
        <taxon>Metazoa</taxon>
        <taxon>Ecdysozoa</taxon>
        <taxon>Arthropoda</taxon>
        <taxon>Hexapoda</taxon>
        <taxon>Insecta</taxon>
        <taxon>Pterygota</taxon>
        <taxon>Neoptera</taxon>
        <taxon>Endopterygota</taxon>
        <taxon>Lepidoptera</taxon>
        <taxon>Glossata</taxon>
        <taxon>Ditrysia</taxon>
        <taxon>Papilionoidea</taxon>
        <taxon>Papilionidae</taxon>
        <taxon>Papilioninae</taxon>
        <taxon>Papilio</taxon>
    </lineage>
</organism>
<dbReference type="Pfam" id="PF00084">
    <property type="entry name" value="Sushi"/>
    <property type="match status" value="1"/>
</dbReference>
<keyword evidence="3" id="KW-0768">Sushi</keyword>
<dbReference type="PROSITE" id="PS00134">
    <property type="entry name" value="TRYPSIN_HIS"/>
    <property type="match status" value="1"/>
</dbReference>